<dbReference type="EMBL" id="JACHEB010000012">
    <property type="protein sequence ID" value="MBB5330928.1"/>
    <property type="molecule type" value="Genomic_DNA"/>
</dbReference>
<dbReference type="SMART" id="SM00347">
    <property type="entry name" value="HTH_MARR"/>
    <property type="match status" value="1"/>
</dbReference>
<protein>
    <submittedName>
        <fullName evidence="2">DNA-binding MarR family transcriptional regulator</fullName>
    </submittedName>
</protein>
<keyword evidence="2" id="KW-0238">DNA-binding</keyword>
<evidence type="ECO:0000313" key="3">
    <source>
        <dbReference type="Proteomes" id="UP000535182"/>
    </source>
</evidence>
<keyword evidence="3" id="KW-1185">Reference proteome</keyword>
<name>A0A9X0QIM8_9BACT</name>
<dbReference type="InterPro" id="IPR036390">
    <property type="entry name" value="WH_DNA-bd_sf"/>
</dbReference>
<sequence>MKPLVQTEPKPKPGSSPEEVAHLEMMRTMEVLSHRFAQVLKAEDLSETQYNVLRILRGDPEGISCGEIGNRMVTRDSDITRLLDRLEKRSLVSRSRESKDRRTVWARITPEGLKLLARLDKPVLATHFELLGHLGAKRLKLLTDLLRLARQPHG</sequence>
<evidence type="ECO:0000313" key="2">
    <source>
        <dbReference type="EMBL" id="MBB5330928.1"/>
    </source>
</evidence>
<dbReference type="InterPro" id="IPR000835">
    <property type="entry name" value="HTH_MarR-typ"/>
</dbReference>
<dbReference type="Proteomes" id="UP000535182">
    <property type="component" value="Unassembled WGS sequence"/>
</dbReference>
<dbReference type="GO" id="GO:0003677">
    <property type="term" value="F:DNA binding"/>
    <property type="evidence" value="ECO:0007669"/>
    <property type="project" value="UniProtKB-KW"/>
</dbReference>
<comment type="caution">
    <text evidence="2">The sequence shown here is derived from an EMBL/GenBank/DDBJ whole genome shotgun (WGS) entry which is preliminary data.</text>
</comment>
<reference evidence="2 3" key="1">
    <citation type="submission" date="2020-08" db="EMBL/GenBank/DDBJ databases">
        <title>Genomic Encyclopedia of Type Strains, Phase IV (KMG-V): Genome sequencing to study the core and pangenomes of soil and plant-associated prokaryotes.</title>
        <authorList>
            <person name="Whitman W."/>
        </authorList>
    </citation>
    <scope>NUCLEOTIDE SEQUENCE [LARGE SCALE GENOMIC DNA]</scope>
    <source>
        <strain evidence="2 3">X5P2</strain>
    </source>
</reference>
<dbReference type="InterPro" id="IPR039422">
    <property type="entry name" value="MarR/SlyA-like"/>
</dbReference>
<evidence type="ECO:0000259" key="1">
    <source>
        <dbReference type="PROSITE" id="PS50995"/>
    </source>
</evidence>
<dbReference type="RefSeq" id="WP_183980799.1">
    <property type="nucleotide sequence ID" value="NZ_JACHEB010000012.1"/>
</dbReference>
<dbReference type="PANTHER" id="PTHR33164">
    <property type="entry name" value="TRANSCRIPTIONAL REGULATOR, MARR FAMILY"/>
    <property type="match status" value="1"/>
</dbReference>
<accession>A0A9X0QIM8</accession>
<dbReference type="PROSITE" id="PS50995">
    <property type="entry name" value="HTH_MARR_2"/>
    <property type="match status" value="1"/>
</dbReference>
<dbReference type="PANTHER" id="PTHR33164:SF101">
    <property type="entry name" value="TRANSCRIPTIONAL REPRESSOR MPRA"/>
    <property type="match status" value="1"/>
</dbReference>
<dbReference type="SUPFAM" id="SSF46785">
    <property type="entry name" value="Winged helix' DNA-binding domain"/>
    <property type="match status" value="1"/>
</dbReference>
<dbReference type="Gene3D" id="1.10.10.10">
    <property type="entry name" value="Winged helix-like DNA-binding domain superfamily/Winged helix DNA-binding domain"/>
    <property type="match status" value="1"/>
</dbReference>
<feature type="domain" description="HTH marR-type" evidence="1">
    <location>
        <begin position="22"/>
        <end position="151"/>
    </location>
</feature>
<dbReference type="Pfam" id="PF01047">
    <property type="entry name" value="MarR"/>
    <property type="match status" value="1"/>
</dbReference>
<gene>
    <name evidence="2" type="ORF">HDF14_004565</name>
</gene>
<dbReference type="GO" id="GO:0003700">
    <property type="term" value="F:DNA-binding transcription factor activity"/>
    <property type="evidence" value="ECO:0007669"/>
    <property type="project" value="InterPro"/>
</dbReference>
<dbReference type="AlphaFoldDB" id="A0A9X0QIM8"/>
<proteinExistence type="predicted"/>
<dbReference type="PRINTS" id="PR00598">
    <property type="entry name" value="HTHMARR"/>
</dbReference>
<organism evidence="2 3">
    <name type="scientific">Tunturiibacter gelidiferens</name>
    <dbReference type="NCBI Taxonomy" id="3069689"/>
    <lineage>
        <taxon>Bacteria</taxon>
        <taxon>Pseudomonadati</taxon>
        <taxon>Acidobacteriota</taxon>
        <taxon>Terriglobia</taxon>
        <taxon>Terriglobales</taxon>
        <taxon>Acidobacteriaceae</taxon>
        <taxon>Tunturiibacter</taxon>
    </lineage>
</organism>
<dbReference type="GO" id="GO:0006950">
    <property type="term" value="P:response to stress"/>
    <property type="evidence" value="ECO:0007669"/>
    <property type="project" value="TreeGrafter"/>
</dbReference>
<dbReference type="InterPro" id="IPR036388">
    <property type="entry name" value="WH-like_DNA-bd_sf"/>
</dbReference>